<feature type="transmembrane region" description="Helical" evidence="2">
    <location>
        <begin position="7"/>
        <end position="29"/>
    </location>
</feature>
<feature type="region of interest" description="Disordered" evidence="1">
    <location>
        <begin position="163"/>
        <end position="191"/>
    </location>
</feature>
<sequence length="248" mass="25169">MGTGIGCLYTCAPFTLVAAILLFMLSVMLGSGNWTFAVLAAKHEWDAAAKARCCRNGGIIYLCISIVLWVLVAVDCLLIELEKLPSSVSKWWRQRRLPSLRELLRNRRKAADAQRGGGAATDVTVATSTAADASPADAAHRGSSSTSTAAHFLVSSDVVVSDDHHGKSAPAGTAGRSTLAGPTTRPPSTLGSAAVGSAAALGSAAPLPLVGRGYEGGALGAAPGHPALPGSMATSAATSVLEADHLLS</sequence>
<keyword evidence="4" id="KW-1185">Reference proteome</keyword>
<keyword evidence="2" id="KW-0812">Transmembrane</keyword>
<dbReference type="EMBL" id="JAECZO010000034">
    <property type="protein sequence ID" value="KAK7194276.1"/>
    <property type="molecule type" value="Genomic_DNA"/>
</dbReference>
<keyword evidence="2" id="KW-1133">Transmembrane helix</keyword>
<evidence type="ECO:0000256" key="2">
    <source>
        <dbReference type="SAM" id="Phobius"/>
    </source>
</evidence>
<keyword evidence="2" id="KW-0472">Membrane</keyword>
<evidence type="ECO:0000313" key="3">
    <source>
        <dbReference type="EMBL" id="KAK7194276.1"/>
    </source>
</evidence>
<dbReference type="PANTHER" id="PTHR39668">
    <property type="entry name" value="HYPOTHETICAL TRANSMEMBRANE PROTEIN L6586.03-RELATED"/>
    <property type="match status" value="1"/>
</dbReference>
<dbReference type="PANTHER" id="PTHR39668:SF1">
    <property type="entry name" value="T. BRUCEI SPP.-SPECIFIC PROTEIN"/>
    <property type="match status" value="1"/>
</dbReference>
<feature type="transmembrane region" description="Helical" evidence="2">
    <location>
        <begin position="59"/>
        <end position="81"/>
    </location>
</feature>
<reference evidence="3 4" key="1">
    <citation type="journal article" date="2021" name="MBio">
        <title>A New Model Trypanosomatid, Novymonas esmeraldas: Genomic Perception of Its 'Candidatus Pandoraea novymonadis' Endosymbiont.</title>
        <authorList>
            <person name="Zakharova A."/>
            <person name="Saura A."/>
            <person name="Butenko A."/>
            <person name="Podesvova L."/>
            <person name="Warmusova S."/>
            <person name="Kostygov A.Y."/>
            <person name="Nenarokova A."/>
            <person name="Lukes J."/>
            <person name="Opperdoes F.R."/>
            <person name="Yurchenko V."/>
        </authorList>
    </citation>
    <scope>NUCLEOTIDE SEQUENCE [LARGE SCALE GENOMIC DNA]</scope>
    <source>
        <strain evidence="3 4">E262AT.01</strain>
    </source>
</reference>
<organism evidence="3 4">
    <name type="scientific">Novymonas esmeraldas</name>
    <dbReference type="NCBI Taxonomy" id="1808958"/>
    <lineage>
        <taxon>Eukaryota</taxon>
        <taxon>Discoba</taxon>
        <taxon>Euglenozoa</taxon>
        <taxon>Kinetoplastea</taxon>
        <taxon>Metakinetoplastina</taxon>
        <taxon>Trypanosomatida</taxon>
        <taxon>Trypanosomatidae</taxon>
        <taxon>Novymonas</taxon>
    </lineage>
</organism>
<dbReference type="Proteomes" id="UP001430356">
    <property type="component" value="Unassembled WGS sequence"/>
</dbReference>
<protein>
    <submittedName>
        <fullName evidence="3">Uncharacterized protein</fullName>
    </submittedName>
</protein>
<gene>
    <name evidence="3" type="ORF">NESM_000342600</name>
</gene>
<accession>A0AAW0EM91</accession>
<dbReference type="AlphaFoldDB" id="A0AAW0EM91"/>
<name>A0AAW0EM91_9TRYP</name>
<evidence type="ECO:0000313" key="4">
    <source>
        <dbReference type="Proteomes" id="UP001430356"/>
    </source>
</evidence>
<comment type="caution">
    <text evidence="3">The sequence shown here is derived from an EMBL/GenBank/DDBJ whole genome shotgun (WGS) entry which is preliminary data.</text>
</comment>
<proteinExistence type="predicted"/>
<evidence type="ECO:0000256" key="1">
    <source>
        <dbReference type="SAM" id="MobiDB-lite"/>
    </source>
</evidence>